<feature type="transmembrane region" description="Helical" evidence="1">
    <location>
        <begin position="69"/>
        <end position="89"/>
    </location>
</feature>
<name>A0A9Q0BU82_9MUSC</name>
<evidence type="ECO:0000313" key="3">
    <source>
        <dbReference type="EMBL" id="KAI8044897.1"/>
    </source>
</evidence>
<evidence type="ECO:0000259" key="2">
    <source>
        <dbReference type="Pfam" id="PF24985"/>
    </source>
</evidence>
<dbReference type="Proteomes" id="UP001059596">
    <property type="component" value="Chromosome 3R"/>
</dbReference>
<feature type="domain" description="DUF7775" evidence="2">
    <location>
        <begin position="32"/>
        <end position="181"/>
    </location>
</feature>
<organism evidence="3 4">
    <name type="scientific">Drosophila gunungcola</name>
    <name type="common">fruit fly</name>
    <dbReference type="NCBI Taxonomy" id="103775"/>
    <lineage>
        <taxon>Eukaryota</taxon>
        <taxon>Metazoa</taxon>
        <taxon>Ecdysozoa</taxon>
        <taxon>Arthropoda</taxon>
        <taxon>Hexapoda</taxon>
        <taxon>Insecta</taxon>
        <taxon>Pterygota</taxon>
        <taxon>Neoptera</taxon>
        <taxon>Endopterygota</taxon>
        <taxon>Diptera</taxon>
        <taxon>Brachycera</taxon>
        <taxon>Muscomorpha</taxon>
        <taxon>Ephydroidea</taxon>
        <taxon>Drosophilidae</taxon>
        <taxon>Drosophila</taxon>
        <taxon>Sophophora</taxon>
    </lineage>
</organism>
<gene>
    <name evidence="3" type="ORF">M5D96_001072</name>
</gene>
<feature type="transmembrane region" description="Helical" evidence="1">
    <location>
        <begin position="30"/>
        <end position="48"/>
    </location>
</feature>
<dbReference type="PANTHER" id="PTHR41152:SF8">
    <property type="entry name" value="AT26438P-RELATED"/>
    <property type="match status" value="1"/>
</dbReference>
<evidence type="ECO:0000313" key="4">
    <source>
        <dbReference type="Proteomes" id="UP001059596"/>
    </source>
</evidence>
<keyword evidence="1" id="KW-0812">Transmembrane</keyword>
<dbReference type="OrthoDB" id="7789408at2759"/>
<protein>
    <recommendedName>
        <fullName evidence="2">DUF7775 domain-containing protein</fullName>
    </recommendedName>
</protein>
<comment type="caution">
    <text evidence="3">The sequence shown here is derived from an EMBL/GenBank/DDBJ whole genome shotgun (WGS) entry which is preliminary data.</text>
</comment>
<feature type="transmembrane region" description="Helical" evidence="1">
    <location>
        <begin position="101"/>
        <end position="120"/>
    </location>
</feature>
<proteinExistence type="predicted"/>
<dbReference type="AlphaFoldDB" id="A0A9Q0BU82"/>
<keyword evidence="1" id="KW-0472">Membrane</keyword>
<reference evidence="3" key="1">
    <citation type="journal article" date="2023" name="Genome Biol. Evol.">
        <title>Long-read-based Genome Assembly of Drosophila gunungcola Reveals Fewer Chemosensory Genes in Flower-breeding Species.</title>
        <authorList>
            <person name="Negi A."/>
            <person name="Liao B.Y."/>
            <person name="Yeh S.D."/>
        </authorList>
    </citation>
    <scope>NUCLEOTIDE SEQUENCE</scope>
    <source>
        <strain evidence="3">Sukarami</strain>
    </source>
</reference>
<dbReference type="InterPro" id="IPR056677">
    <property type="entry name" value="DUF7775"/>
</dbReference>
<dbReference type="EMBL" id="JAMKOV010000001">
    <property type="protein sequence ID" value="KAI8044897.1"/>
    <property type="molecule type" value="Genomic_DNA"/>
</dbReference>
<evidence type="ECO:0000256" key="1">
    <source>
        <dbReference type="SAM" id="Phobius"/>
    </source>
</evidence>
<keyword evidence="4" id="KW-1185">Reference proteome</keyword>
<keyword evidence="1" id="KW-1133">Transmembrane helix</keyword>
<dbReference type="PANTHER" id="PTHR41152">
    <property type="entry name" value="AT26438P-RELATED"/>
    <property type="match status" value="1"/>
</dbReference>
<dbReference type="Pfam" id="PF24985">
    <property type="entry name" value="DUF7775"/>
    <property type="match status" value="1"/>
</dbReference>
<accession>A0A9Q0BU82</accession>
<sequence length="228" mass="26297">MINRSVYSFFRGRGWQSSAELDLLLTPPEALRPVLFLFYTLETVFNMFCMGYHITGMETISWDGEGIQYLYLLTFHIFMVWTPFQSIAICTGDRPSVCLEIWKSLAGTFAFILVSLTTMWDAERQFHMFFDTSVEEIKGEYNALVPIHQFSYYMRGQSISSLTCGLLYMLHATIMIDVKLTSDLYNSGKSPGPMPIPLFVMGPVVHNKLSTYEWFQEFCGSYSRDMRA</sequence>